<evidence type="ECO:0000313" key="3">
    <source>
        <dbReference type="EMBL" id="MDD7971064.1"/>
    </source>
</evidence>
<name>A0ABT5T7N1_9RHOB</name>
<dbReference type="RefSeq" id="WP_274351749.1">
    <property type="nucleotide sequence ID" value="NZ_JAQZSM010000005.1"/>
</dbReference>
<keyword evidence="1" id="KW-0732">Signal</keyword>
<evidence type="ECO:0000259" key="2">
    <source>
        <dbReference type="Pfam" id="PF00497"/>
    </source>
</evidence>
<dbReference type="Pfam" id="PF00497">
    <property type="entry name" value="SBP_bac_3"/>
    <property type="match status" value="1"/>
</dbReference>
<evidence type="ECO:0000256" key="1">
    <source>
        <dbReference type="ARBA" id="ARBA00022729"/>
    </source>
</evidence>
<organism evidence="3 4">
    <name type="scientific">Roseinatronobacter alkalisoli</name>
    <dbReference type="NCBI Taxonomy" id="3028235"/>
    <lineage>
        <taxon>Bacteria</taxon>
        <taxon>Pseudomonadati</taxon>
        <taxon>Pseudomonadota</taxon>
        <taxon>Alphaproteobacteria</taxon>
        <taxon>Rhodobacterales</taxon>
        <taxon>Paracoccaceae</taxon>
        <taxon>Roseinatronobacter</taxon>
    </lineage>
</organism>
<reference evidence="3" key="1">
    <citation type="submission" date="2023-02" db="EMBL/GenBank/DDBJ databases">
        <title>Description of Roseinatronobacter alkalisoli sp. nov., an alkaliphilic bacerium isolated from soda soil.</title>
        <authorList>
            <person name="Wei W."/>
        </authorList>
    </citation>
    <scope>NUCLEOTIDE SEQUENCE</scope>
    <source>
        <strain evidence="3">HJB301</strain>
    </source>
</reference>
<sequence>MRRGTSLSAPALTLVLMTVLTLAGSGLFAREYPSDDSGRDRVGIDYDAIMERGYIEIGVYQDFAPYSWRNRSGQLVGVDVDLARLIADGLGVELRVIDLPADEDVDTDLRNYIWRGHYMGRRVVNVLMRVPYNRELDYRNELAALTGRYAQERIAIGYRISDYPDEPPWPGSFTSKTVAVENHSLPDFYLTGLQQGTLIPNMTRRRTLTEAIDLLRAGDVTAVMGIRAQLEHHLKDDPEFAVESGPLPGLAIGSWPVGIATAFYTARMLSYEVDDILTAAVRDGRVAAIYRAHGLSWDEPGR</sequence>
<proteinExistence type="predicted"/>
<gene>
    <name evidence="3" type="ORF">PUT78_08125</name>
</gene>
<dbReference type="EMBL" id="JAQZSM010000005">
    <property type="protein sequence ID" value="MDD7971064.1"/>
    <property type="molecule type" value="Genomic_DNA"/>
</dbReference>
<dbReference type="SUPFAM" id="SSF53850">
    <property type="entry name" value="Periplasmic binding protein-like II"/>
    <property type="match status" value="1"/>
</dbReference>
<dbReference type="PANTHER" id="PTHR35936">
    <property type="entry name" value="MEMBRANE-BOUND LYTIC MUREIN TRANSGLYCOSYLASE F"/>
    <property type="match status" value="1"/>
</dbReference>
<feature type="domain" description="Solute-binding protein family 3/N-terminal" evidence="2">
    <location>
        <begin position="55"/>
        <end position="103"/>
    </location>
</feature>
<dbReference type="InterPro" id="IPR001638">
    <property type="entry name" value="Solute-binding_3/MltF_N"/>
</dbReference>
<protein>
    <submittedName>
        <fullName evidence="3">Transporter substrate-binding domain-containing protein</fullName>
    </submittedName>
</protein>
<keyword evidence="4" id="KW-1185">Reference proteome</keyword>
<accession>A0ABT5T7N1</accession>
<comment type="caution">
    <text evidence="3">The sequence shown here is derived from an EMBL/GenBank/DDBJ whole genome shotgun (WGS) entry which is preliminary data.</text>
</comment>
<dbReference type="Proteomes" id="UP001431784">
    <property type="component" value="Unassembled WGS sequence"/>
</dbReference>
<dbReference type="Gene3D" id="3.40.190.10">
    <property type="entry name" value="Periplasmic binding protein-like II"/>
    <property type="match status" value="3"/>
</dbReference>
<evidence type="ECO:0000313" key="4">
    <source>
        <dbReference type="Proteomes" id="UP001431784"/>
    </source>
</evidence>